<dbReference type="GO" id="GO:0005524">
    <property type="term" value="F:ATP binding"/>
    <property type="evidence" value="ECO:0007669"/>
    <property type="project" value="UniProtKB-UniRule"/>
</dbReference>
<feature type="domain" description="Mur ligase central" evidence="2">
    <location>
        <begin position="60"/>
        <end position="189"/>
    </location>
</feature>
<comment type="catalytic activity">
    <reaction evidence="1">
        <text>beta-D-GlcNAc-(1-&gt;4)-Mur2Ac(oyl-L-Ala-gamma-D-Glu-L-Lys-D-Ala-D-Ala)-di-trans,octa-cis-undecaprenyl diphosphate + ATP = beta-D-GlcNAc-(1-&gt;4)-Mur2Ac(oyl-L-Ala-gamma-D-O-P-Glu-L-Lys-D-Ala-D-Ala)-di-trans,octa-cis-undecaprenyl diphosphate + ADP</text>
        <dbReference type="Rhea" id="RHEA:59488"/>
        <dbReference type="ChEBI" id="CHEBI:30616"/>
        <dbReference type="ChEBI" id="CHEBI:60033"/>
        <dbReference type="ChEBI" id="CHEBI:143132"/>
        <dbReference type="ChEBI" id="CHEBI:456216"/>
    </reaction>
</comment>
<feature type="binding site" evidence="1">
    <location>
        <position position="214"/>
    </location>
    <ligand>
        <name>Zn(2+)</name>
        <dbReference type="ChEBI" id="CHEBI:29105"/>
    </ligand>
</feature>
<keyword evidence="1" id="KW-0961">Cell wall biogenesis/degradation</keyword>
<comment type="pathway">
    <text evidence="1">Cell wall biogenesis; peptidoglycan biosynthesis.</text>
</comment>
<dbReference type="EC" id="6.3.5.13" evidence="1"/>
<keyword evidence="1" id="KW-0133">Cell shape</keyword>
<keyword evidence="1" id="KW-0573">Peptidoglycan synthesis</keyword>
<dbReference type="SUPFAM" id="SSF53623">
    <property type="entry name" value="MurD-like peptide ligases, catalytic domain"/>
    <property type="match status" value="1"/>
</dbReference>
<protein>
    <recommendedName>
        <fullName evidence="1">Lipid II isoglutaminyl synthase (glutamine-hydrolyzing) subunit MurT</fullName>
        <ecNumber evidence="1">6.3.5.13</ecNumber>
    </recommendedName>
</protein>
<dbReference type="EMBL" id="QSRJ01000010">
    <property type="protein sequence ID" value="RGL08440.1"/>
    <property type="molecule type" value="Genomic_DNA"/>
</dbReference>
<accession>A0A3E4QQG8</accession>
<dbReference type="UniPathway" id="UPA00219"/>
<proteinExistence type="inferred from homology"/>
<feature type="binding site" evidence="1">
    <location>
        <position position="217"/>
    </location>
    <ligand>
        <name>Zn(2+)</name>
        <dbReference type="ChEBI" id="CHEBI:29105"/>
    </ligand>
</feature>
<feature type="binding site" evidence="1">
    <location>
        <position position="239"/>
    </location>
    <ligand>
        <name>Zn(2+)</name>
        <dbReference type="ChEBI" id="CHEBI:29105"/>
    </ligand>
</feature>
<dbReference type="InterPro" id="IPR036565">
    <property type="entry name" value="Mur-like_cat_sf"/>
</dbReference>
<feature type="binding site" evidence="1">
    <location>
        <position position="236"/>
    </location>
    <ligand>
        <name>Zn(2+)</name>
        <dbReference type="ChEBI" id="CHEBI:29105"/>
    </ligand>
</feature>
<dbReference type="PANTHER" id="PTHR23135:SF7">
    <property type="entry name" value="LIPID II ISOGLUTAMINYL SYNTHASE (GLUTAMINE-HYDROLYZING) SUBUNIT MURT"/>
    <property type="match status" value="1"/>
</dbReference>
<dbReference type="GO" id="GO:0016881">
    <property type="term" value="F:acid-amino acid ligase activity"/>
    <property type="evidence" value="ECO:0007669"/>
    <property type="project" value="InterPro"/>
</dbReference>
<dbReference type="Pfam" id="PF08353">
    <property type="entry name" value="MurT_C"/>
    <property type="match status" value="1"/>
</dbReference>
<feature type="domain" description="Lipid II isoglutaminyl synthase (glutamine-hydrolyzing) subunit MurT C-terminal" evidence="3">
    <location>
        <begin position="343"/>
        <end position="437"/>
    </location>
</feature>
<dbReference type="GO" id="GO:0008360">
    <property type="term" value="P:regulation of cell shape"/>
    <property type="evidence" value="ECO:0007669"/>
    <property type="project" value="UniProtKB-KW"/>
</dbReference>
<comment type="similarity">
    <text evidence="1">Belongs to the MurCDEF family. MurT subfamily.</text>
</comment>
<comment type="caution">
    <text evidence="1">Lacks conserved residue(s) required for the propagation of feature annotation.</text>
</comment>
<evidence type="ECO:0000256" key="1">
    <source>
        <dbReference type="HAMAP-Rule" id="MF_02214"/>
    </source>
</evidence>
<keyword evidence="1" id="KW-0436">Ligase</keyword>
<dbReference type="InterPro" id="IPR043703">
    <property type="entry name" value="Lipid_II_synth_MurT"/>
</dbReference>
<organism evidence="4 5">
    <name type="scientific">Collinsella tanakaei</name>
    <dbReference type="NCBI Taxonomy" id="626935"/>
    <lineage>
        <taxon>Bacteria</taxon>
        <taxon>Bacillati</taxon>
        <taxon>Actinomycetota</taxon>
        <taxon>Coriobacteriia</taxon>
        <taxon>Coriobacteriales</taxon>
        <taxon>Coriobacteriaceae</taxon>
        <taxon>Collinsella</taxon>
    </lineage>
</organism>
<dbReference type="Proteomes" id="UP000260943">
    <property type="component" value="Unassembled WGS sequence"/>
</dbReference>
<keyword evidence="1" id="KW-0862">Zinc</keyword>
<dbReference type="GO" id="GO:0008270">
    <property type="term" value="F:zinc ion binding"/>
    <property type="evidence" value="ECO:0007669"/>
    <property type="project" value="UniProtKB-UniRule"/>
</dbReference>
<dbReference type="Pfam" id="PF08245">
    <property type="entry name" value="Mur_ligase_M"/>
    <property type="match status" value="1"/>
</dbReference>
<dbReference type="RefSeq" id="WP_117680042.1">
    <property type="nucleotide sequence ID" value="NZ_CAJJKC010000004.1"/>
</dbReference>
<evidence type="ECO:0000259" key="2">
    <source>
        <dbReference type="Pfam" id="PF08245"/>
    </source>
</evidence>
<comment type="caution">
    <text evidence="4">The sequence shown here is derived from an EMBL/GenBank/DDBJ whole genome shotgun (WGS) entry which is preliminary data.</text>
</comment>
<dbReference type="InterPro" id="IPR013221">
    <property type="entry name" value="Mur_ligase_cen"/>
</dbReference>
<reference evidence="4 5" key="1">
    <citation type="submission" date="2018-08" db="EMBL/GenBank/DDBJ databases">
        <title>A genome reference for cultivated species of the human gut microbiota.</title>
        <authorList>
            <person name="Zou Y."/>
            <person name="Xue W."/>
            <person name="Luo G."/>
        </authorList>
    </citation>
    <scope>NUCLEOTIDE SEQUENCE [LARGE SCALE GENOMIC DNA]</scope>
    <source>
        <strain evidence="4 5">TF08-14</strain>
    </source>
</reference>
<dbReference type="HAMAP" id="MF_02214">
    <property type="entry name" value="Lipid_II_synth_MurT"/>
    <property type="match status" value="1"/>
</dbReference>
<dbReference type="Gene3D" id="3.40.1190.10">
    <property type="entry name" value="Mur-like, catalytic domain"/>
    <property type="match status" value="1"/>
</dbReference>
<dbReference type="PANTHER" id="PTHR23135">
    <property type="entry name" value="MUR LIGASE FAMILY MEMBER"/>
    <property type="match status" value="1"/>
</dbReference>
<evidence type="ECO:0000313" key="4">
    <source>
        <dbReference type="EMBL" id="RGL08440.1"/>
    </source>
</evidence>
<name>A0A3E4QQG8_9ACTN</name>
<dbReference type="InterPro" id="IPR013564">
    <property type="entry name" value="MurT_C"/>
</dbReference>
<dbReference type="GO" id="GO:0009252">
    <property type="term" value="P:peptidoglycan biosynthetic process"/>
    <property type="evidence" value="ECO:0007669"/>
    <property type="project" value="UniProtKB-UniRule"/>
</dbReference>
<comment type="subunit">
    <text evidence="1">Forms a heterodimer with GatD.</text>
</comment>
<keyword evidence="1" id="KW-0479">Metal-binding</keyword>
<comment type="catalytic activity">
    <reaction evidence="1">
        <text>beta-D-GlcNAc-(1-&gt;4)-Mur2Ac(oyl-L-Ala-gamma-D-Glu-L-Lys-D-Ala-D-Ala)-di-trans,octa-cis-undecaprenyl diphosphate + L-glutamine + ATP + H2O = beta-D-GlcNAc-(1-&gt;4)-Mur2Ac(oyl-L-Ala-D-isoglutaminyl-L-Lys-D-Ala-D-Ala)-di-trans,octa-cis-undecaprenyl diphosphate + L-glutamate + ADP + phosphate + H(+)</text>
        <dbReference type="Rhea" id="RHEA:57928"/>
        <dbReference type="ChEBI" id="CHEBI:15377"/>
        <dbReference type="ChEBI" id="CHEBI:15378"/>
        <dbReference type="ChEBI" id="CHEBI:29985"/>
        <dbReference type="ChEBI" id="CHEBI:30616"/>
        <dbReference type="ChEBI" id="CHEBI:43474"/>
        <dbReference type="ChEBI" id="CHEBI:58359"/>
        <dbReference type="ChEBI" id="CHEBI:60033"/>
        <dbReference type="ChEBI" id="CHEBI:62233"/>
        <dbReference type="ChEBI" id="CHEBI:456216"/>
        <dbReference type="EC" id="6.3.5.13"/>
    </reaction>
</comment>
<keyword evidence="1" id="KW-0067">ATP-binding</keyword>
<comment type="function">
    <text evidence="1">The lipid II isoglutaminyl synthase complex catalyzes the formation of alpha-D-isoglutamine in the cell wall lipid II stem peptide. The MurT subunit catalyzes the ATP-dependent amidation of D-glutamate residue of lipid II, converting it to an isoglutamine residue.</text>
</comment>
<sequence length="471" mass="51475">MSTSTSKTPRFYLALAAGKATAAALKLARRNGGQLPGSVAEAICPDFLARCPKPRRVVFVTGTNGKTTTSNLLDDILLACGFDLVTNRAGGNIITGIESSLIKNARMSGSPRCQVACMELDELSSRRVLPHMVPEVMLVANLYRDNFTRNANPDYIFSVIDANIPASTHLVLNADDLISCRLAPQATNRTYFSIDHLEDDLEGPEGIVCDLTACPECGGALEYDWCHLRHLGRARCTSCGFKNPEPDYLVTRVDKEAHEFTVRELCHAKDGVAPEYTYHIGTYSITNLYNLVSALVTARELGVSAKDLQRTLADGKVNVTAARFSEETVKGMRLVNTASKGENSTATSTALATICREAGDKAVVLMLADYYLATNPKKTEYTGWYYQADFEYLADPAIKQVIVQGANSDDLLLRLLMAGIDKDNIYLAETEQEAADMVELDGIDGVFCAYDIFNGEQADAFRTRVAERLRG</sequence>
<dbReference type="GO" id="GO:0140282">
    <property type="term" value="F:carbon-nitrogen ligase activity on lipid II"/>
    <property type="evidence" value="ECO:0007669"/>
    <property type="project" value="UniProtKB-UniRule"/>
</dbReference>
<dbReference type="GO" id="GO:0071555">
    <property type="term" value="P:cell wall organization"/>
    <property type="evidence" value="ECO:0007669"/>
    <property type="project" value="UniProtKB-KW"/>
</dbReference>
<comment type="catalytic activity">
    <reaction evidence="1">
        <text>beta-D-GlcNAc-(1-&gt;4)-Mur2Ac(oyl-L-Ala-gamma-D-O-P-Glu-L-Lys-D-Ala-D-Ala)-di-trans,octa-cis-undecaprenyl diphosphate + NH4(+) = beta-D-GlcNAc-(1-&gt;4)-Mur2Ac(oyl-L-Ala-D-isoglutaminyl-L-Lys-D-Ala-D-Ala)-di-trans,octa-cis-undecaprenyl diphosphate + phosphate + H(+)</text>
        <dbReference type="Rhea" id="RHEA:57932"/>
        <dbReference type="ChEBI" id="CHEBI:15378"/>
        <dbReference type="ChEBI" id="CHEBI:28938"/>
        <dbReference type="ChEBI" id="CHEBI:43474"/>
        <dbReference type="ChEBI" id="CHEBI:62233"/>
        <dbReference type="ChEBI" id="CHEBI:143132"/>
    </reaction>
</comment>
<evidence type="ECO:0000259" key="3">
    <source>
        <dbReference type="Pfam" id="PF08353"/>
    </source>
</evidence>
<evidence type="ECO:0000313" key="5">
    <source>
        <dbReference type="Proteomes" id="UP000260943"/>
    </source>
</evidence>
<gene>
    <name evidence="1" type="primary">murT</name>
    <name evidence="4" type="ORF">DXC81_08705</name>
</gene>
<dbReference type="AlphaFoldDB" id="A0A3E4QQG8"/>
<keyword evidence="1" id="KW-0547">Nucleotide-binding</keyword>